<dbReference type="OrthoDB" id="3544015at2"/>
<dbReference type="Pfam" id="PF19806">
    <property type="entry name" value="DUF6289"/>
    <property type="match status" value="1"/>
</dbReference>
<dbReference type="EMBL" id="CP073767">
    <property type="protein sequence ID" value="UWZ57055.1"/>
    <property type="molecule type" value="Genomic_DNA"/>
</dbReference>
<evidence type="ECO:0000313" key="3">
    <source>
        <dbReference type="Proteomes" id="UP001058003"/>
    </source>
</evidence>
<dbReference type="RefSeq" id="WP_156089739.1">
    <property type="nucleotide sequence ID" value="NZ_CP073767.1"/>
</dbReference>
<name>A0A9Q9MJM9_9ACTN</name>
<gene>
    <name evidence="2" type="ORF">Daura_13325</name>
</gene>
<dbReference type="KEGG" id="daur:Daura_13325"/>
<keyword evidence="3" id="KW-1185">Reference proteome</keyword>
<evidence type="ECO:0000313" key="2">
    <source>
        <dbReference type="EMBL" id="UWZ57055.1"/>
    </source>
</evidence>
<protein>
    <submittedName>
        <fullName evidence="2">Uncharacterized protein</fullName>
    </submittedName>
</protein>
<feature type="chain" id="PRO_5040243751" evidence="1">
    <location>
        <begin position="18"/>
        <end position="79"/>
    </location>
</feature>
<dbReference type="InterPro" id="IPR046256">
    <property type="entry name" value="DUF6289"/>
</dbReference>
<proteinExistence type="predicted"/>
<evidence type="ECO:0000256" key="1">
    <source>
        <dbReference type="SAM" id="SignalP"/>
    </source>
</evidence>
<dbReference type="AlphaFoldDB" id="A0A9Q9MJM9"/>
<organism evidence="2 3">
    <name type="scientific">Dactylosporangium aurantiacum</name>
    <dbReference type="NCBI Taxonomy" id="35754"/>
    <lineage>
        <taxon>Bacteria</taxon>
        <taxon>Bacillati</taxon>
        <taxon>Actinomycetota</taxon>
        <taxon>Actinomycetes</taxon>
        <taxon>Micromonosporales</taxon>
        <taxon>Micromonosporaceae</taxon>
        <taxon>Dactylosporangium</taxon>
    </lineage>
</organism>
<dbReference type="Proteomes" id="UP001058003">
    <property type="component" value="Chromosome"/>
</dbReference>
<reference evidence="2" key="1">
    <citation type="submission" date="2021-04" db="EMBL/GenBank/DDBJ databases">
        <title>Dactylosporangium aurantiacum NRRL B-8018 full assembly.</title>
        <authorList>
            <person name="Hartkoorn R.C."/>
            <person name="Beaudoing E."/>
            <person name="Hot D."/>
        </authorList>
    </citation>
    <scope>NUCLEOTIDE SEQUENCE</scope>
    <source>
        <strain evidence="2">NRRL B-8018</strain>
    </source>
</reference>
<sequence>MIRRTLLALLTTGAVLAGTAAPAAAIPPPPPGGDLLIVVAYYADTAKTQLIGQSWTGCGQPAGSWGVTSGVRQVFFTPC</sequence>
<feature type="signal peptide" evidence="1">
    <location>
        <begin position="1"/>
        <end position="17"/>
    </location>
</feature>
<keyword evidence="1" id="KW-0732">Signal</keyword>
<accession>A0A9Q9MJM9</accession>